<accession>A0AAV9HCR7</accession>
<dbReference type="InterPro" id="IPR010730">
    <property type="entry name" value="HET"/>
</dbReference>
<proteinExistence type="predicted"/>
<evidence type="ECO:0000256" key="1">
    <source>
        <dbReference type="SAM" id="MobiDB-lite"/>
    </source>
</evidence>
<protein>
    <recommendedName>
        <fullName evidence="2">Heterokaryon incompatibility domain-containing protein</fullName>
    </recommendedName>
</protein>
<feature type="domain" description="Heterokaryon incompatibility" evidence="2">
    <location>
        <begin position="381"/>
        <end position="490"/>
    </location>
</feature>
<feature type="region of interest" description="Disordered" evidence="1">
    <location>
        <begin position="108"/>
        <end position="128"/>
    </location>
</feature>
<dbReference type="PANTHER" id="PTHR39596:SF3">
    <property type="entry name" value="HETEROKARYON INCOMPATIBILITY DOMAIN-CONTAINING PROTEIN"/>
    <property type="match status" value="1"/>
</dbReference>
<sequence>MDHLPIPHSPIRSHPQIAVATKQSDSPGSFLTYPSRHAALLNGDDATGEREGTGVSSHDIIDYHQGWLFFALLSEFLGPLYDSQRYVDVAKEEDGEDDSQAGAADLWEEVDEEDDEEGEEEVETHQDDAQTLVLSTKHLHEDLARWRREGPLSNITEGDDYHVHLTDCLDAAFAAFDELESIFSGFIEAFPDHFLCLASVAEALDSAIVTAIDDGPIENIPSCATSFPSPAKRDWLQKISTILDLNNPELPLREPMLQAGWCPADISRMKDSFSSIAASYYFSNFQPSPSTPNLHDDCPSYACAVPHSAQTHPTHLNDLTDSSCDCPGTITFDEDELIPIYEQPNTIPCFTVGLTDSGGVAAAFTSISLSPEDQQDPENRYVVVSHVWSQGLGNPGSNALPFCKLSTIQYWAALARQVVAGQDANDDDERESETQTVNLWIDTMCVPVTPGRGRNLALAKMRDIYANASAVLVKSTEMEETQVEGYVEHPEQGVVDLSARLYLSDWMRRLWTLPEAVLAGMQASNPGGGPPGGRLVFGFGGGLLSLESVVGLLKQAPKHEAGLARQMIGEFVELTPMLFGFDDDDDEEKASGNYLACLTTALKYRGVSVASDELICLATLVGVPVQVGEGKVPLVGDATGTAEEGMGEVWKVIERKNKGIPADVIFSSVPRVDADGFRWAPRTFIQHARYGDVYWSSSDDGDGEDGESAKQPGRITQQGLEVKFPGARLQVDLKLYGTPLLRNVPGSQLKDRAQRVMFMQIPPGGEDWYSIHIQALDGLEDSFENLNLRPSLVELVGSGKVALILKQGQPEGKGLLVTIKDDSLPSVHVRSEYPVTIGSVSPPTAYICSAVQQNIGRIRAAAKTSEALMRRELSKLMSRQEILRDALVVESMEDSPSEEQLITTFVKTANLVAELGGVGGTAMGSDQSWIVD</sequence>
<comment type="caution">
    <text evidence="3">The sequence shown here is derived from an EMBL/GenBank/DDBJ whole genome shotgun (WGS) entry which is preliminary data.</text>
</comment>
<evidence type="ECO:0000313" key="4">
    <source>
        <dbReference type="Proteomes" id="UP001321749"/>
    </source>
</evidence>
<evidence type="ECO:0000313" key="3">
    <source>
        <dbReference type="EMBL" id="KAK4458228.1"/>
    </source>
</evidence>
<reference evidence="3" key="2">
    <citation type="submission" date="2023-06" db="EMBL/GenBank/DDBJ databases">
        <authorList>
            <consortium name="Lawrence Berkeley National Laboratory"/>
            <person name="Mondo S.J."/>
            <person name="Hensen N."/>
            <person name="Bonometti L."/>
            <person name="Westerberg I."/>
            <person name="Brannstrom I.O."/>
            <person name="Guillou S."/>
            <person name="Cros-Aarteil S."/>
            <person name="Calhoun S."/>
            <person name="Haridas S."/>
            <person name="Kuo A."/>
            <person name="Pangilinan J."/>
            <person name="Riley R."/>
            <person name="Labutti K."/>
            <person name="Andreopoulos B."/>
            <person name="Lipzen A."/>
            <person name="Chen C."/>
            <person name="Yanf M."/>
            <person name="Daum C."/>
            <person name="Ng V."/>
            <person name="Clum A."/>
            <person name="Steindorff A."/>
            <person name="Ohm R."/>
            <person name="Martin F."/>
            <person name="Silar P."/>
            <person name="Natvig D."/>
            <person name="Lalanne C."/>
            <person name="Gautier V."/>
            <person name="Ament-Velasquez S.L."/>
            <person name="Kruys A."/>
            <person name="Hutchinson M.I."/>
            <person name="Powell A.J."/>
            <person name="Barry K."/>
            <person name="Miller A.N."/>
            <person name="Grigoriev I.V."/>
            <person name="Debuchy R."/>
            <person name="Gladieux P."/>
            <person name="Thoren M.H."/>
            <person name="Johannesson H."/>
        </authorList>
    </citation>
    <scope>NUCLEOTIDE SEQUENCE</scope>
    <source>
        <strain evidence="3">PSN324</strain>
    </source>
</reference>
<dbReference type="Proteomes" id="UP001321749">
    <property type="component" value="Unassembled WGS sequence"/>
</dbReference>
<dbReference type="EMBL" id="MU865077">
    <property type="protein sequence ID" value="KAK4458228.1"/>
    <property type="molecule type" value="Genomic_DNA"/>
</dbReference>
<evidence type="ECO:0000259" key="2">
    <source>
        <dbReference type="Pfam" id="PF06985"/>
    </source>
</evidence>
<dbReference type="AlphaFoldDB" id="A0AAV9HCR7"/>
<reference evidence="3" key="1">
    <citation type="journal article" date="2023" name="Mol. Phylogenet. Evol.">
        <title>Genome-scale phylogeny and comparative genomics of the fungal order Sordariales.</title>
        <authorList>
            <person name="Hensen N."/>
            <person name="Bonometti L."/>
            <person name="Westerberg I."/>
            <person name="Brannstrom I.O."/>
            <person name="Guillou S."/>
            <person name="Cros-Aarteil S."/>
            <person name="Calhoun S."/>
            <person name="Haridas S."/>
            <person name="Kuo A."/>
            <person name="Mondo S."/>
            <person name="Pangilinan J."/>
            <person name="Riley R."/>
            <person name="LaButti K."/>
            <person name="Andreopoulos B."/>
            <person name="Lipzen A."/>
            <person name="Chen C."/>
            <person name="Yan M."/>
            <person name="Daum C."/>
            <person name="Ng V."/>
            <person name="Clum A."/>
            <person name="Steindorff A."/>
            <person name="Ohm R.A."/>
            <person name="Martin F."/>
            <person name="Silar P."/>
            <person name="Natvig D.O."/>
            <person name="Lalanne C."/>
            <person name="Gautier V."/>
            <person name="Ament-Velasquez S.L."/>
            <person name="Kruys A."/>
            <person name="Hutchinson M.I."/>
            <person name="Powell A.J."/>
            <person name="Barry K."/>
            <person name="Miller A.N."/>
            <person name="Grigoriev I.V."/>
            <person name="Debuchy R."/>
            <person name="Gladieux P."/>
            <person name="Hiltunen Thoren M."/>
            <person name="Johannesson H."/>
        </authorList>
    </citation>
    <scope>NUCLEOTIDE SEQUENCE</scope>
    <source>
        <strain evidence="3">PSN324</strain>
    </source>
</reference>
<name>A0AAV9HCR7_9PEZI</name>
<feature type="compositionally biased region" description="Acidic residues" evidence="1">
    <location>
        <begin position="108"/>
        <end position="122"/>
    </location>
</feature>
<dbReference type="PANTHER" id="PTHR39596">
    <property type="match status" value="1"/>
</dbReference>
<keyword evidence="4" id="KW-1185">Reference proteome</keyword>
<organism evidence="3 4">
    <name type="scientific">Cladorrhinum samala</name>
    <dbReference type="NCBI Taxonomy" id="585594"/>
    <lineage>
        <taxon>Eukaryota</taxon>
        <taxon>Fungi</taxon>
        <taxon>Dikarya</taxon>
        <taxon>Ascomycota</taxon>
        <taxon>Pezizomycotina</taxon>
        <taxon>Sordariomycetes</taxon>
        <taxon>Sordariomycetidae</taxon>
        <taxon>Sordariales</taxon>
        <taxon>Podosporaceae</taxon>
        <taxon>Cladorrhinum</taxon>
    </lineage>
</organism>
<dbReference type="Pfam" id="PF06985">
    <property type="entry name" value="HET"/>
    <property type="match status" value="1"/>
</dbReference>
<gene>
    <name evidence="3" type="ORF">QBC42DRAFT_315563</name>
</gene>